<dbReference type="InterPro" id="IPR016047">
    <property type="entry name" value="M23ase_b-sheet_dom"/>
</dbReference>
<evidence type="ECO:0000256" key="3">
    <source>
        <dbReference type="SAM" id="SignalP"/>
    </source>
</evidence>
<organism evidence="5 6">
    <name type="scientific">Leeia aquatica</name>
    <dbReference type="NCBI Taxonomy" id="2725557"/>
    <lineage>
        <taxon>Bacteria</taxon>
        <taxon>Pseudomonadati</taxon>
        <taxon>Pseudomonadota</taxon>
        <taxon>Betaproteobacteria</taxon>
        <taxon>Neisseriales</taxon>
        <taxon>Leeiaceae</taxon>
        <taxon>Leeia</taxon>
    </lineage>
</organism>
<protein>
    <submittedName>
        <fullName evidence="5">Peptidoglycan DD-metalloendopeptidase family protein</fullName>
    </submittedName>
</protein>
<dbReference type="Gene3D" id="6.10.250.3150">
    <property type="match status" value="1"/>
</dbReference>
<keyword evidence="6" id="KW-1185">Reference proteome</keyword>
<dbReference type="Gene3D" id="2.70.70.10">
    <property type="entry name" value="Glucose Permease (Domain IIA)"/>
    <property type="match status" value="1"/>
</dbReference>
<dbReference type="PANTHER" id="PTHR21666:SF270">
    <property type="entry name" value="MUREIN HYDROLASE ACTIVATOR ENVC"/>
    <property type="match status" value="1"/>
</dbReference>
<dbReference type="Pfam" id="PF01551">
    <property type="entry name" value="Peptidase_M23"/>
    <property type="match status" value="1"/>
</dbReference>
<evidence type="ECO:0000256" key="2">
    <source>
        <dbReference type="SAM" id="MobiDB-lite"/>
    </source>
</evidence>
<reference evidence="5 6" key="1">
    <citation type="submission" date="2020-04" db="EMBL/GenBank/DDBJ databases">
        <title>Draft genome of Leeia sp. IMCC25680.</title>
        <authorList>
            <person name="Song J."/>
            <person name="Cho J.-C."/>
        </authorList>
    </citation>
    <scope>NUCLEOTIDE SEQUENCE [LARGE SCALE GENOMIC DNA]</scope>
    <source>
        <strain evidence="5 6">IMCC25680</strain>
    </source>
</reference>
<accession>A0A847RUW4</accession>
<dbReference type="SUPFAM" id="SSF51261">
    <property type="entry name" value="Duplicated hybrid motif"/>
    <property type="match status" value="1"/>
</dbReference>
<feature type="coiled-coil region" evidence="1">
    <location>
        <begin position="33"/>
        <end position="116"/>
    </location>
</feature>
<feature type="chain" id="PRO_5032308796" evidence="3">
    <location>
        <begin position="21"/>
        <end position="450"/>
    </location>
</feature>
<feature type="domain" description="M23ase beta-sheet core" evidence="4">
    <location>
        <begin position="351"/>
        <end position="444"/>
    </location>
</feature>
<dbReference type="InterPro" id="IPR011055">
    <property type="entry name" value="Dup_hybrid_motif"/>
</dbReference>
<name>A0A847RUW4_9NEIS</name>
<dbReference type="Proteomes" id="UP000587991">
    <property type="component" value="Unassembled WGS sequence"/>
</dbReference>
<dbReference type="CDD" id="cd12797">
    <property type="entry name" value="M23_peptidase"/>
    <property type="match status" value="1"/>
</dbReference>
<evidence type="ECO:0000256" key="1">
    <source>
        <dbReference type="SAM" id="Coils"/>
    </source>
</evidence>
<feature type="compositionally biased region" description="Polar residues" evidence="2">
    <location>
        <begin position="296"/>
        <end position="307"/>
    </location>
</feature>
<evidence type="ECO:0000313" key="5">
    <source>
        <dbReference type="EMBL" id="NLR74990.1"/>
    </source>
</evidence>
<comment type="caution">
    <text evidence="5">The sequence shown here is derived from an EMBL/GenBank/DDBJ whole genome shotgun (WGS) entry which is preliminary data.</text>
</comment>
<dbReference type="PANTHER" id="PTHR21666">
    <property type="entry name" value="PEPTIDASE-RELATED"/>
    <property type="match status" value="1"/>
</dbReference>
<dbReference type="FunFam" id="2.70.70.10:FF:000003">
    <property type="entry name" value="Murein hydrolase activator EnvC"/>
    <property type="match status" value="1"/>
</dbReference>
<evidence type="ECO:0000313" key="6">
    <source>
        <dbReference type="Proteomes" id="UP000587991"/>
    </source>
</evidence>
<dbReference type="AlphaFoldDB" id="A0A847RUW4"/>
<dbReference type="InterPro" id="IPR050570">
    <property type="entry name" value="Cell_wall_metabolism_enzyme"/>
</dbReference>
<keyword evidence="3" id="KW-0732">Signal</keyword>
<sequence>MVLKRALTTLLCVAALGSMAAPVAPSRNVKGQLNDTQGELDALHQKIEALQRSVSASEQSRKDASDALQQSEQAISQTNRTLADLQDEQDQLEDQLKQLGQQQQQLSKRVQQQKQALAQKLRAQYRHSNSDTLQLLLNADDPNTASRDLAYLRYIAKAHQQQISKLKADLQTLAATRSQIEQNQQRLQAIASQRIQEKQALENQRTQRKHVLNQLDNQLLAQRQQMEKWQRDENRLGNLVEQLNRIVAEQERQRQARLKAEAEAAQRARLLAQQKANRGKPATNGKPAPVKPGKPETSTPVETNNNRVTLPVDSAQVSGNAQNLKGRLLTPVSGSPSNRFGAPRADSGVAWRGWFYPAAEGSDIRSVAAGQVVYADWLRGFGNMVIVDHGGGLMSIYGSTESVLRRVGDRVDAGQVIARTGNSGGSDKSGLYFELRFRGKAFDPSGWLRG</sequence>
<proteinExistence type="predicted"/>
<keyword evidence="1" id="KW-0175">Coiled coil</keyword>
<dbReference type="EMBL" id="JABAIM010000001">
    <property type="protein sequence ID" value="NLR74990.1"/>
    <property type="molecule type" value="Genomic_DNA"/>
</dbReference>
<evidence type="ECO:0000259" key="4">
    <source>
        <dbReference type="Pfam" id="PF01551"/>
    </source>
</evidence>
<feature type="region of interest" description="Disordered" evidence="2">
    <location>
        <begin position="273"/>
        <end position="307"/>
    </location>
</feature>
<gene>
    <name evidence="5" type="ORF">HF682_07445</name>
</gene>
<dbReference type="GO" id="GO:0004222">
    <property type="term" value="F:metalloendopeptidase activity"/>
    <property type="evidence" value="ECO:0007669"/>
    <property type="project" value="TreeGrafter"/>
</dbReference>
<feature type="signal peptide" evidence="3">
    <location>
        <begin position="1"/>
        <end position="20"/>
    </location>
</feature>
<dbReference type="RefSeq" id="WP_168876557.1">
    <property type="nucleotide sequence ID" value="NZ_JABAIM010000001.1"/>
</dbReference>